<protein>
    <submittedName>
        <fullName evidence="1">Uncharacterized protein</fullName>
    </submittedName>
</protein>
<dbReference type="EMBL" id="ABJD02000118">
    <property type="protein sequence ID" value="EDU57499.1"/>
    <property type="molecule type" value="Genomic_DNA"/>
</dbReference>
<dbReference type="AlphaFoldDB" id="A0AA86YS89"/>
<reference evidence="2" key="2">
    <citation type="submission" date="2008-04" db="EMBL/GenBank/DDBJ databases">
        <title>Draft genome sequence of Providencia stuartii(ATCC 25827).</title>
        <authorList>
            <person name="Sudarsanam P."/>
            <person name="Ley R."/>
            <person name="Guruge J."/>
            <person name="Turnbaugh P.J."/>
            <person name="Mahowald M."/>
            <person name="Liep D."/>
            <person name="Gordon J."/>
        </authorList>
    </citation>
    <scope>NUCLEOTIDE SEQUENCE [LARGE SCALE GENOMIC DNA]</scope>
    <source>
        <strain evidence="2">ATCC 25827</strain>
    </source>
</reference>
<name>A0AA86YS89_PROST</name>
<gene>
    <name evidence="1" type="ORF">PROSTU_04744</name>
</gene>
<evidence type="ECO:0000313" key="2">
    <source>
        <dbReference type="Proteomes" id="UP000004506"/>
    </source>
</evidence>
<organism evidence="1 2">
    <name type="scientific">Providencia stuartii ATCC 25827</name>
    <dbReference type="NCBI Taxonomy" id="471874"/>
    <lineage>
        <taxon>Bacteria</taxon>
        <taxon>Pseudomonadati</taxon>
        <taxon>Pseudomonadota</taxon>
        <taxon>Gammaproteobacteria</taxon>
        <taxon>Enterobacterales</taxon>
        <taxon>Morganellaceae</taxon>
        <taxon>Providencia</taxon>
    </lineage>
</organism>
<evidence type="ECO:0000313" key="1">
    <source>
        <dbReference type="EMBL" id="EDU57499.1"/>
    </source>
</evidence>
<sequence>MLMKILFSQIYAEIDTSYDITNSVLIPLKNNLDALDKNIIHYEKLFKTNDYSVVFIITSTRGNSPLVKGPTTLSKKKKVEFVIFIPYKESTSFTERICHAIDYIEKGIIFVFDKYKSDSSGVKEVFEELKALIINDPEKYQQWIK</sequence>
<dbReference type="Proteomes" id="UP000004506">
    <property type="component" value="Unassembled WGS sequence"/>
</dbReference>
<reference evidence="2" key="1">
    <citation type="submission" date="2008-04" db="EMBL/GenBank/DDBJ databases">
        <title>Draft genome sequence of Providencia stuartii (ATCC 25827).</title>
        <authorList>
            <person name="Sudarsanam P."/>
            <person name="Ley R."/>
            <person name="Guruge J."/>
            <person name="Turnbaugh P.J."/>
            <person name="Mahowald M."/>
            <person name="Liep D."/>
            <person name="Gordon J."/>
        </authorList>
    </citation>
    <scope>NUCLEOTIDE SEQUENCE [LARGE SCALE GENOMIC DNA]</scope>
    <source>
        <strain evidence="2">ATCC 25827</strain>
    </source>
</reference>
<comment type="caution">
    <text evidence="1">The sequence shown here is derived from an EMBL/GenBank/DDBJ whole genome shotgun (WGS) entry which is preliminary data.</text>
</comment>
<reference evidence="1 2" key="3">
    <citation type="submission" date="2008-05" db="EMBL/GenBank/DDBJ databases">
        <authorList>
            <person name="Fulton L."/>
            <person name="Clifton S."/>
            <person name="Fulton B."/>
            <person name="Xu J."/>
            <person name="Minx P."/>
            <person name="Pepin K.H."/>
            <person name="Johnson M."/>
            <person name="Thiruvilangam P."/>
            <person name="Bhonagiri V."/>
            <person name="Nash W.E."/>
            <person name="Mardis E.R."/>
            <person name="Wilson R.K."/>
        </authorList>
    </citation>
    <scope>NUCLEOTIDE SEQUENCE [LARGE SCALE GENOMIC DNA]</scope>
    <source>
        <strain evidence="1 2">ATCC 25827</strain>
    </source>
</reference>
<proteinExistence type="predicted"/>
<accession>A0AA86YS89</accession>